<dbReference type="EnsemblPlants" id="MELO3C033176.2.1">
    <property type="protein sequence ID" value="MELO3C033176.2.1"/>
    <property type="gene ID" value="MELO3C033176.2"/>
</dbReference>
<accession>A0A9I9EFP4</accession>
<reference evidence="1" key="1">
    <citation type="submission" date="2023-03" db="UniProtKB">
        <authorList>
            <consortium name="EnsemblPlants"/>
        </authorList>
    </citation>
    <scope>IDENTIFICATION</scope>
</reference>
<dbReference type="AlphaFoldDB" id="A0A9I9EFP4"/>
<organism evidence="1">
    <name type="scientific">Cucumis melo</name>
    <name type="common">Muskmelon</name>
    <dbReference type="NCBI Taxonomy" id="3656"/>
    <lineage>
        <taxon>Eukaryota</taxon>
        <taxon>Viridiplantae</taxon>
        <taxon>Streptophyta</taxon>
        <taxon>Embryophyta</taxon>
        <taxon>Tracheophyta</taxon>
        <taxon>Spermatophyta</taxon>
        <taxon>Magnoliopsida</taxon>
        <taxon>eudicotyledons</taxon>
        <taxon>Gunneridae</taxon>
        <taxon>Pentapetalae</taxon>
        <taxon>rosids</taxon>
        <taxon>fabids</taxon>
        <taxon>Cucurbitales</taxon>
        <taxon>Cucurbitaceae</taxon>
        <taxon>Benincaseae</taxon>
        <taxon>Cucumis</taxon>
    </lineage>
</organism>
<name>A0A9I9EFP4_CUCME</name>
<evidence type="ECO:0000313" key="1">
    <source>
        <dbReference type="EnsemblPlants" id="MELO3C033176.2.1"/>
    </source>
</evidence>
<proteinExistence type="predicted"/>
<dbReference type="Gramene" id="MELO3C033176.2.1">
    <property type="protein sequence ID" value="MELO3C033176.2.1"/>
    <property type="gene ID" value="MELO3C033176.2"/>
</dbReference>
<protein>
    <submittedName>
        <fullName evidence="1">Uncharacterized protein</fullName>
    </submittedName>
</protein>
<sequence>AHGWLASAVSVSSGCAASDLRGAAWLAADTALGCADEERLRIRLADTARLGWWFGSTTAGSEGYFAAGGGGVRRRRRVAA</sequence>